<dbReference type="InterPro" id="IPR036873">
    <property type="entry name" value="Rhodanese-like_dom_sf"/>
</dbReference>
<gene>
    <name evidence="2" type="ORF">RN79_03920</name>
</gene>
<organism evidence="2 3">
    <name type="scientific">Streptococcus constellatus</name>
    <dbReference type="NCBI Taxonomy" id="76860"/>
    <lineage>
        <taxon>Bacteria</taxon>
        <taxon>Bacillati</taxon>
        <taxon>Bacillota</taxon>
        <taxon>Bacilli</taxon>
        <taxon>Lactobacillales</taxon>
        <taxon>Streptococcaceae</taxon>
        <taxon>Streptococcus</taxon>
        <taxon>Streptococcus anginosus group</taxon>
    </lineage>
</organism>
<dbReference type="eggNOG" id="COG0607">
    <property type="taxonomic scope" value="Bacteria"/>
</dbReference>
<dbReference type="OrthoDB" id="9800872at2"/>
<dbReference type="Pfam" id="PF00581">
    <property type="entry name" value="Rhodanese"/>
    <property type="match status" value="1"/>
</dbReference>
<evidence type="ECO:0000313" key="2">
    <source>
        <dbReference type="EMBL" id="KIC78723.1"/>
    </source>
</evidence>
<feature type="domain" description="Rhodanese" evidence="1">
    <location>
        <begin position="15"/>
        <end position="98"/>
    </location>
</feature>
<dbReference type="PATRIC" id="fig|76860.7.peg.378"/>
<protein>
    <recommendedName>
        <fullName evidence="1">Rhodanese domain-containing protein</fullName>
    </recommendedName>
</protein>
<dbReference type="PANTHER" id="PTHR43031">
    <property type="entry name" value="FAD-DEPENDENT OXIDOREDUCTASE"/>
    <property type="match status" value="1"/>
</dbReference>
<dbReference type="AlphaFoldDB" id="A0A0C1HXB8"/>
<dbReference type="Proteomes" id="UP000031339">
    <property type="component" value="Unassembled WGS sequence"/>
</dbReference>
<dbReference type="PANTHER" id="PTHR43031:SF17">
    <property type="entry name" value="SULFURTRANSFERASE YTWF-RELATED"/>
    <property type="match status" value="1"/>
</dbReference>
<dbReference type="EMBL" id="JWIY01000001">
    <property type="protein sequence ID" value="KIC78723.1"/>
    <property type="molecule type" value="Genomic_DNA"/>
</dbReference>
<dbReference type="CDD" id="cd00158">
    <property type="entry name" value="RHOD"/>
    <property type="match status" value="1"/>
</dbReference>
<accession>A0A0C1HXB8</accession>
<name>A0A0C1HXB8_STRCV</name>
<dbReference type="SUPFAM" id="SSF52821">
    <property type="entry name" value="Rhodanese/Cell cycle control phosphatase"/>
    <property type="match status" value="1"/>
</dbReference>
<dbReference type="Gene3D" id="3.40.250.10">
    <property type="entry name" value="Rhodanese-like domain"/>
    <property type="match status" value="1"/>
</dbReference>
<dbReference type="RefSeq" id="WP_003068820.1">
    <property type="nucleotide sequence ID" value="NZ_CAJPUH010000036.1"/>
</dbReference>
<comment type="caution">
    <text evidence="2">The sequence shown here is derived from an EMBL/GenBank/DDBJ whole genome shotgun (WGS) entry which is preliminary data.</text>
</comment>
<evidence type="ECO:0000313" key="3">
    <source>
        <dbReference type="Proteomes" id="UP000031339"/>
    </source>
</evidence>
<sequence>METSISMPEFYKKYQTETLSILDVREDYEFQMGHVPTAKNLPLSTFETGYKQLSQQEKYYVICQSGARSAAACQFLSAQGFDVTNVAGGMNFWHGEVE</sequence>
<reference evidence="2 3" key="1">
    <citation type="submission" date="2014-12" db="EMBL/GenBank/DDBJ databases">
        <title>Partial genome sequence of Streptococcus constellatus KCOM 1650 (= ChDC B144).</title>
        <authorList>
            <person name="Kook J.-K."/>
            <person name="Park S.-N."/>
            <person name="Lim Y.K."/>
            <person name="Jo E."/>
        </authorList>
    </citation>
    <scope>NUCLEOTIDE SEQUENCE [LARGE SCALE GENOMIC DNA]</scope>
    <source>
        <strain evidence="2 3">KCOM 1650</strain>
    </source>
</reference>
<dbReference type="PROSITE" id="PS50206">
    <property type="entry name" value="RHODANESE_3"/>
    <property type="match status" value="1"/>
</dbReference>
<dbReference type="InterPro" id="IPR001763">
    <property type="entry name" value="Rhodanese-like_dom"/>
</dbReference>
<dbReference type="SMART" id="SM00450">
    <property type="entry name" value="RHOD"/>
    <property type="match status" value="1"/>
</dbReference>
<dbReference type="InterPro" id="IPR050229">
    <property type="entry name" value="GlpE_sulfurtransferase"/>
</dbReference>
<proteinExistence type="predicted"/>
<dbReference type="STRING" id="862969.SCI_1061"/>
<evidence type="ECO:0000259" key="1">
    <source>
        <dbReference type="PROSITE" id="PS50206"/>
    </source>
</evidence>